<evidence type="ECO:0000313" key="4">
    <source>
        <dbReference type="Proteomes" id="UP000275078"/>
    </source>
</evidence>
<dbReference type="InterPro" id="IPR001810">
    <property type="entry name" value="F-box_dom"/>
</dbReference>
<evidence type="ECO:0000259" key="2">
    <source>
        <dbReference type="PROSITE" id="PS50181"/>
    </source>
</evidence>
<sequence>MPSIITSSGWNPYAQKYNQPIQPPDSTSKITPTSFPNTSNTEVTKPDLSAIATPPKQSPRSLTLASLPPEILLQILTNLPSLRTLSVVLRTSPHLYQLVHAHPHTILAPLARKTYPTPALDVLNLSRLSSASLFAPELAHRLTNEPYGLRIGDASLNPSRDYIGFPELKALSKMRKQVMELTSFVRQGCNHLRSPTILTPEETKKVHHAIYELYRLLPSSVLYFSEGNVLEVDSSTSDVLFPQREAQSRSSSPAPEARKPTRITILPESVNGFTINYAPAMHLDLHILFTIIGIYTRLQQLRNDWGVLGQLCGKLQHFLSERCLGFDGVAPAGAGVVAGMTASQRRIRTGEIMGLARGCVLREFGEGVEGVCRDVEARENMRMAMGGDGLAGAGFVELEVEGYGRILVRRSCVRLLD</sequence>
<dbReference type="Proteomes" id="UP000275078">
    <property type="component" value="Unassembled WGS sequence"/>
</dbReference>
<organism evidence="3 4">
    <name type="scientific">Ascobolus immersus RN42</name>
    <dbReference type="NCBI Taxonomy" id="1160509"/>
    <lineage>
        <taxon>Eukaryota</taxon>
        <taxon>Fungi</taxon>
        <taxon>Dikarya</taxon>
        <taxon>Ascomycota</taxon>
        <taxon>Pezizomycotina</taxon>
        <taxon>Pezizomycetes</taxon>
        <taxon>Pezizales</taxon>
        <taxon>Ascobolaceae</taxon>
        <taxon>Ascobolus</taxon>
    </lineage>
</organism>
<dbReference type="CDD" id="cd09917">
    <property type="entry name" value="F-box_SF"/>
    <property type="match status" value="1"/>
</dbReference>
<feature type="domain" description="F-box" evidence="2">
    <location>
        <begin position="61"/>
        <end position="110"/>
    </location>
</feature>
<evidence type="ECO:0000313" key="3">
    <source>
        <dbReference type="EMBL" id="RPA79568.1"/>
    </source>
</evidence>
<protein>
    <recommendedName>
        <fullName evidence="2">F-box domain-containing protein</fullName>
    </recommendedName>
</protein>
<gene>
    <name evidence="3" type="ORF">BJ508DRAFT_415846</name>
</gene>
<dbReference type="InterPro" id="IPR036047">
    <property type="entry name" value="F-box-like_dom_sf"/>
</dbReference>
<dbReference type="OrthoDB" id="4358152at2759"/>
<dbReference type="AlphaFoldDB" id="A0A3N4I4F4"/>
<proteinExistence type="predicted"/>
<dbReference type="PROSITE" id="PS50181">
    <property type="entry name" value="FBOX"/>
    <property type="match status" value="1"/>
</dbReference>
<name>A0A3N4I4F4_ASCIM</name>
<dbReference type="EMBL" id="ML119697">
    <property type="protein sequence ID" value="RPA79568.1"/>
    <property type="molecule type" value="Genomic_DNA"/>
</dbReference>
<accession>A0A3N4I4F4</accession>
<evidence type="ECO:0000256" key="1">
    <source>
        <dbReference type="SAM" id="MobiDB-lite"/>
    </source>
</evidence>
<dbReference type="SUPFAM" id="SSF81383">
    <property type="entry name" value="F-box domain"/>
    <property type="match status" value="1"/>
</dbReference>
<reference evidence="3 4" key="1">
    <citation type="journal article" date="2018" name="Nat. Ecol. Evol.">
        <title>Pezizomycetes genomes reveal the molecular basis of ectomycorrhizal truffle lifestyle.</title>
        <authorList>
            <person name="Murat C."/>
            <person name="Payen T."/>
            <person name="Noel B."/>
            <person name="Kuo A."/>
            <person name="Morin E."/>
            <person name="Chen J."/>
            <person name="Kohler A."/>
            <person name="Krizsan K."/>
            <person name="Balestrini R."/>
            <person name="Da Silva C."/>
            <person name="Montanini B."/>
            <person name="Hainaut M."/>
            <person name="Levati E."/>
            <person name="Barry K.W."/>
            <person name="Belfiori B."/>
            <person name="Cichocki N."/>
            <person name="Clum A."/>
            <person name="Dockter R.B."/>
            <person name="Fauchery L."/>
            <person name="Guy J."/>
            <person name="Iotti M."/>
            <person name="Le Tacon F."/>
            <person name="Lindquist E.A."/>
            <person name="Lipzen A."/>
            <person name="Malagnac F."/>
            <person name="Mello A."/>
            <person name="Molinier V."/>
            <person name="Miyauchi S."/>
            <person name="Poulain J."/>
            <person name="Riccioni C."/>
            <person name="Rubini A."/>
            <person name="Sitrit Y."/>
            <person name="Splivallo R."/>
            <person name="Traeger S."/>
            <person name="Wang M."/>
            <person name="Zifcakova L."/>
            <person name="Wipf D."/>
            <person name="Zambonelli A."/>
            <person name="Paolocci F."/>
            <person name="Nowrousian M."/>
            <person name="Ottonello S."/>
            <person name="Baldrian P."/>
            <person name="Spatafora J.W."/>
            <person name="Henrissat B."/>
            <person name="Nagy L.G."/>
            <person name="Aury J.M."/>
            <person name="Wincker P."/>
            <person name="Grigoriev I.V."/>
            <person name="Bonfante P."/>
            <person name="Martin F.M."/>
        </authorList>
    </citation>
    <scope>NUCLEOTIDE SEQUENCE [LARGE SCALE GENOMIC DNA]</scope>
    <source>
        <strain evidence="3 4">RN42</strain>
    </source>
</reference>
<keyword evidence="4" id="KW-1185">Reference proteome</keyword>
<feature type="compositionally biased region" description="Polar residues" evidence="1">
    <location>
        <begin position="1"/>
        <end position="43"/>
    </location>
</feature>
<feature type="region of interest" description="Disordered" evidence="1">
    <location>
        <begin position="1"/>
        <end position="45"/>
    </location>
</feature>